<evidence type="ECO:0000313" key="2">
    <source>
        <dbReference type="EMBL" id="KNB72277.1"/>
    </source>
</evidence>
<dbReference type="Proteomes" id="UP000319578">
    <property type="component" value="Unassembled WGS sequence"/>
</dbReference>
<evidence type="ECO:0000313" key="1">
    <source>
        <dbReference type="EMBL" id="GED73100.1"/>
    </source>
</evidence>
<gene>
    <name evidence="2" type="ORF">ADS79_10260</name>
    <name evidence="1" type="ORF">BRE01_68020</name>
</gene>
<accession>A0A0K9YUE7</accession>
<protein>
    <submittedName>
        <fullName evidence="2">Uncharacterized protein</fullName>
    </submittedName>
</protein>
<dbReference type="EMBL" id="BJON01000045">
    <property type="protein sequence ID" value="GED73100.1"/>
    <property type="molecule type" value="Genomic_DNA"/>
</dbReference>
<name>A0A0K9YUE7_9BACL</name>
<dbReference type="Proteomes" id="UP000036834">
    <property type="component" value="Unassembled WGS sequence"/>
</dbReference>
<reference evidence="1 4" key="3">
    <citation type="submission" date="2019-06" db="EMBL/GenBank/DDBJ databases">
        <title>Whole genome shotgun sequence of Brevibacillus reuszeri NBRC 15719.</title>
        <authorList>
            <person name="Hosoyama A."/>
            <person name="Uohara A."/>
            <person name="Ohji S."/>
            <person name="Ichikawa N."/>
        </authorList>
    </citation>
    <scope>NUCLEOTIDE SEQUENCE [LARGE SCALE GENOMIC DNA]</scope>
    <source>
        <strain evidence="1 4">NBRC 15719</strain>
    </source>
</reference>
<comment type="caution">
    <text evidence="2">The sequence shown here is derived from an EMBL/GenBank/DDBJ whole genome shotgun (WGS) entry which is preliminary data.</text>
</comment>
<dbReference type="STRING" id="54915.ADS79_10260"/>
<proteinExistence type="predicted"/>
<organism evidence="2 3">
    <name type="scientific">Brevibacillus reuszeri</name>
    <dbReference type="NCBI Taxonomy" id="54915"/>
    <lineage>
        <taxon>Bacteria</taxon>
        <taxon>Bacillati</taxon>
        <taxon>Bacillota</taxon>
        <taxon>Bacilli</taxon>
        <taxon>Bacillales</taxon>
        <taxon>Paenibacillaceae</taxon>
        <taxon>Brevibacillus</taxon>
    </lineage>
</organism>
<keyword evidence="4" id="KW-1185">Reference proteome</keyword>
<sequence length="65" mass="7169">MKLYLYTDYAGLCTAPGERFEAFAKGKSPASALFHIEVDHWQVADKGNSVGSLVIVAKDREEEHA</sequence>
<dbReference type="PATRIC" id="fig|54915.3.peg.978"/>
<reference evidence="2" key="2">
    <citation type="submission" date="2015-07" db="EMBL/GenBank/DDBJ databases">
        <title>MeaNS - Measles Nucleotide Surveillance Program.</title>
        <authorList>
            <person name="Tran T."/>
            <person name="Druce J."/>
        </authorList>
    </citation>
    <scope>NUCLEOTIDE SEQUENCE</scope>
    <source>
        <strain evidence="2">DSM 9887</strain>
    </source>
</reference>
<reference evidence="3" key="1">
    <citation type="submission" date="2015-07" db="EMBL/GenBank/DDBJ databases">
        <title>Genome sequencing project for genomic taxonomy and phylogenomics of Bacillus-like bacteria.</title>
        <authorList>
            <person name="Liu B."/>
            <person name="Wang J."/>
            <person name="Zhu Y."/>
            <person name="Liu G."/>
            <person name="Chen Q."/>
            <person name="Chen Z."/>
            <person name="Lan J."/>
            <person name="Che J."/>
            <person name="Ge C."/>
            <person name="Shi H."/>
            <person name="Pan Z."/>
            <person name="Liu X."/>
        </authorList>
    </citation>
    <scope>NUCLEOTIDE SEQUENCE [LARGE SCALE GENOMIC DNA]</scope>
    <source>
        <strain evidence="3">DSM 9887</strain>
    </source>
</reference>
<dbReference type="RefSeq" id="WP_049738326.1">
    <property type="nucleotide sequence ID" value="NZ_BJON01000045.1"/>
</dbReference>
<dbReference type="AlphaFoldDB" id="A0A0K9YUE7"/>
<evidence type="ECO:0000313" key="3">
    <source>
        <dbReference type="Proteomes" id="UP000036834"/>
    </source>
</evidence>
<dbReference type="EMBL" id="LGIQ01000007">
    <property type="protein sequence ID" value="KNB72277.1"/>
    <property type="molecule type" value="Genomic_DNA"/>
</dbReference>
<evidence type="ECO:0000313" key="4">
    <source>
        <dbReference type="Proteomes" id="UP000319578"/>
    </source>
</evidence>